<evidence type="ECO:0000313" key="2">
    <source>
        <dbReference type="EMBL" id="PLN77368.1"/>
    </source>
</evidence>
<reference evidence="3" key="1">
    <citation type="submission" date="2017-12" db="EMBL/GenBank/DDBJ databases">
        <authorList>
            <consortium name="DOE Joint Genome Institute"/>
            <person name="Mondo S.J."/>
            <person name="Kjaerbolling I."/>
            <person name="Vesth T.C."/>
            <person name="Frisvad J.C."/>
            <person name="Nybo J.L."/>
            <person name="Theobald S."/>
            <person name="Kuo A."/>
            <person name="Bowyer P."/>
            <person name="Matsuda Y."/>
            <person name="Lyhne E.K."/>
            <person name="Kogle M.E."/>
            <person name="Clum A."/>
            <person name="Lipzen A."/>
            <person name="Salamov A."/>
            <person name="Ngan C.Y."/>
            <person name="Daum C."/>
            <person name="Chiniquy J."/>
            <person name="Barry K."/>
            <person name="LaButti K."/>
            <person name="Haridas S."/>
            <person name="Simmons B.A."/>
            <person name="Magnuson J.K."/>
            <person name="Mortensen U.H."/>
            <person name="Larsen T.O."/>
            <person name="Grigoriev I.V."/>
            <person name="Baker S.E."/>
            <person name="Andersen M.R."/>
            <person name="Nordberg H.P."/>
            <person name="Cantor M.N."/>
            <person name="Hua S.X."/>
        </authorList>
    </citation>
    <scope>NUCLEOTIDE SEQUENCE [LARGE SCALE GENOMIC DNA]</scope>
    <source>
        <strain evidence="3">IBT 19404</strain>
    </source>
</reference>
<dbReference type="OrthoDB" id="4185910at2759"/>
<organism evidence="2 3">
    <name type="scientific">Aspergillus taichungensis</name>
    <dbReference type="NCBI Taxonomy" id="482145"/>
    <lineage>
        <taxon>Eukaryota</taxon>
        <taxon>Fungi</taxon>
        <taxon>Dikarya</taxon>
        <taxon>Ascomycota</taxon>
        <taxon>Pezizomycotina</taxon>
        <taxon>Eurotiomycetes</taxon>
        <taxon>Eurotiomycetidae</taxon>
        <taxon>Eurotiales</taxon>
        <taxon>Aspergillaceae</taxon>
        <taxon>Aspergillus</taxon>
        <taxon>Aspergillus subgen. Circumdati</taxon>
    </lineage>
</organism>
<accession>A0A2J5HK98</accession>
<dbReference type="EMBL" id="KZ559597">
    <property type="protein sequence ID" value="PLN77368.1"/>
    <property type="molecule type" value="Genomic_DNA"/>
</dbReference>
<evidence type="ECO:0000256" key="1">
    <source>
        <dbReference type="SAM" id="MobiDB-lite"/>
    </source>
</evidence>
<gene>
    <name evidence="2" type="ORF">BDW42DRAFT_188104</name>
</gene>
<proteinExistence type="predicted"/>
<keyword evidence="3" id="KW-1185">Reference proteome</keyword>
<evidence type="ECO:0000313" key="3">
    <source>
        <dbReference type="Proteomes" id="UP000235023"/>
    </source>
</evidence>
<feature type="region of interest" description="Disordered" evidence="1">
    <location>
        <begin position="55"/>
        <end position="80"/>
    </location>
</feature>
<sequence>MSQPFPNYYLTRPDQVQVPLIPLDELPHWIEVGAWNWSDTSLFETMDPVSCDCIPRSGDSTGASPSGIPPASELHAPQAPTPPPCVVRRLVSQRAPGSLALLSFPRAFCRLWHHSCFARL</sequence>
<name>A0A2J5HK98_9EURO</name>
<dbReference type="Proteomes" id="UP000235023">
    <property type="component" value="Unassembled WGS sequence"/>
</dbReference>
<protein>
    <submittedName>
        <fullName evidence="2">Uncharacterized protein</fullName>
    </submittedName>
</protein>
<dbReference type="AlphaFoldDB" id="A0A2J5HK98"/>